<dbReference type="PANTHER" id="PTHR45947:SF3">
    <property type="entry name" value="SULFOQUINOVOSYL TRANSFERASE SQD2"/>
    <property type="match status" value="1"/>
</dbReference>
<evidence type="ECO:0000313" key="2">
    <source>
        <dbReference type="EMBL" id="QSG05385.1"/>
    </source>
</evidence>
<feature type="domain" description="Glycosyltransferase subfamily 4-like N-terminal" evidence="1">
    <location>
        <begin position="27"/>
        <end position="161"/>
    </location>
</feature>
<dbReference type="Gene3D" id="3.40.50.2000">
    <property type="entry name" value="Glycogen Phosphorylase B"/>
    <property type="match status" value="2"/>
</dbReference>
<gene>
    <name evidence="2" type="primary">aglA</name>
    <name evidence="2" type="ORF">HSR121_1038</name>
</gene>
<evidence type="ECO:0000313" key="3">
    <source>
        <dbReference type="Proteomes" id="UP000663525"/>
    </source>
</evidence>
<name>A0A897N3N6_9EURY</name>
<organism evidence="2 3">
    <name type="scientific">Halapricum desulfuricans</name>
    <dbReference type="NCBI Taxonomy" id="2841257"/>
    <lineage>
        <taxon>Archaea</taxon>
        <taxon>Methanobacteriati</taxon>
        <taxon>Methanobacteriota</taxon>
        <taxon>Stenosarchaea group</taxon>
        <taxon>Halobacteria</taxon>
        <taxon>Halobacteriales</taxon>
        <taxon>Haloarculaceae</taxon>
        <taxon>Halapricum</taxon>
    </lineage>
</organism>
<sequence length="364" mass="39657">MSSQEILIVGPEQSRTGGVSRYMAEQQRHLDAVTTTVYETGPARAATTRALLVGALLSVWRMVQFPLVRRPDVMHVHSSFRHSFYRNSFYVLFGRYVWDCPVVLHVHGSSFDTFLQPDSRVVSRFQSAVLNATTRVVVLSPYWQSVLAEVVPEDRIVVVPNAVPTEGYDPEYPEVPHVVFLSNLIERKGITEFAAAVEAASDDPEVPPFRVSIAGSGPLADRVERLAAEHDHVTYLGYVDEAEKRALLSSGTIYALPTRAEGLPIAILEAMAAGMAIVSTPVGSIPEVVGEDNGLLVRPGDADALTEALEKLLADPDRVDRMGRTNRAVAVSEYSWEAAADRLTELYATVDGSTTTHAAPVTAS</sequence>
<reference evidence="2" key="1">
    <citation type="submission" date="2020-11" db="EMBL/GenBank/DDBJ databases">
        <title>Carbohydrate-dependent, anaerobic sulfur respiration: A novel catabolism in halophilic archaea.</title>
        <authorList>
            <person name="Sorokin D.Y."/>
            <person name="Messina E."/>
            <person name="Smedile F."/>
            <person name="La Cono V."/>
            <person name="Hallsworth J.E."/>
            <person name="Yakimov M.M."/>
        </authorList>
    </citation>
    <scope>NUCLEOTIDE SEQUENCE</scope>
    <source>
        <strain evidence="2">HSR12-1</strain>
    </source>
</reference>
<accession>A0A897N3N6</accession>
<dbReference type="InterPro" id="IPR050194">
    <property type="entry name" value="Glycosyltransferase_grp1"/>
</dbReference>
<proteinExistence type="predicted"/>
<dbReference type="SUPFAM" id="SSF53756">
    <property type="entry name" value="UDP-Glycosyltransferase/glycogen phosphorylase"/>
    <property type="match status" value="1"/>
</dbReference>
<dbReference type="GO" id="GO:0016757">
    <property type="term" value="F:glycosyltransferase activity"/>
    <property type="evidence" value="ECO:0007669"/>
    <property type="project" value="TreeGrafter"/>
</dbReference>
<keyword evidence="2" id="KW-0808">Transferase</keyword>
<dbReference type="Pfam" id="PF13692">
    <property type="entry name" value="Glyco_trans_1_4"/>
    <property type="match status" value="1"/>
</dbReference>
<evidence type="ECO:0000259" key="1">
    <source>
        <dbReference type="Pfam" id="PF13579"/>
    </source>
</evidence>
<dbReference type="Proteomes" id="UP000663525">
    <property type="component" value="Chromosome"/>
</dbReference>
<dbReference type="InterPro" id="IPR028098">
    <property type="entry name" value="Glyco_trans_4-like_N"/>
</dbReference>
<dbReference type="CDD" id="cd03801">
    <property type="entry name" value="GT4_PimA-like"/>
    <property type="match status" value="1"/>
</dbReference>
<dbReference type="AlphaFoldDB" id="A0A897N3N6"/>
<dbReference type="Pfam" id="PF13579">
    <property type="entry name" value="Glyco_trans_4_4"/>
    <property type="match status" value="1"/>
</dbReference>
<protein>
    <submittedName>
        <fullName evidence="2">Glycosyltransferase</fullName>
    </submittedName>
</protein>
<dbReference type="PANTHER" id="PTHR45947">
    <property type="entry name" value="SULFOQUINOVOSYL TRANSFERASE SQD2"/>
    <property type="match status" value="1"/>
</dbReference>
<dbReference type="EMBL" id="CP064787">
    <property type="protein sequence ID" value="QSG05385.1"/>
    <property type="molecule type" value="Genomic_DNA"/>
</dbReference>
<dbReference type="RefSeq" id="WP_229115229.1">
    <property type="nucleotide sequence ID" value="NZ_CP064787.1"/>
</dbReference>
<dbReference type="GeneID" id="68854664"/>